<feature type="chain" id="PRO_5012827357" evidence="2">
    <location>
        <begin position="25"/>
        <end position="134"/>
    </location>
</feature>
<feature type="signal peptide" evidence="2">
    <location>
        <begin position="1"/>
        <end position="24"/>
    </location>
</feature>
<feature type="transmembrane region" description="Helical" evidence="1">
    <location>
        <begin position="110"/>
        <end position="129"/>
    </location>
</feature>
<comment type="caution">
    <text evidence="3">The sequence shown here is derived from an EMBL/GenBank/DDBJ whole genome shotgun (WGS) entry which is preliminary data.</text>
</comment>
<keyword evidence="2" id="KW-0732">Signal</keyword>
<protein>
    <submittedName>
        <fullName evidence="3">Avirulence (Avh) protein</fullName>
    </submittedName>
</protein>
<reference evidence="4" key="1">
    <citation type="submission" date="2017-03" db="EMBL/GenBank/DDBJ databases">
        <title>Phytopthora megakarya and P. palmivora, two closely related causual agents of cacao black pod achieved similar genome size and gene model numbers by different mechanisms.</title>
        <authorList>
            <person name="Ali S."/>
            <person name="Shao J."/>
            <person name="Larry D.J."/>
            <person name="Kronmiller B."/>
            <person name="Shen D."/>
            <person name="Strem M.D."/>
            <person name="Melnick R.L."/>
            <person name="Guiltinan M.J."/>
            <person name="Tyler B.M."/>
            <person name="Meinhardt L.W."/>
            <person name="Bailey B.A."/>
        </authorList>
    </citation>
    <scope>NUCLEOTIDE SEQUENCE [LARGE SCALE GENOMIC DNA]</scope>
    <source>
        <strain evidence="4">zdho120</strain>
    </source>
</reference>
<dbReference type="Proteomes" id="UP000198211">
    <property type="component" value="Unassembled WGS sequence"/>
</dbReference>
<sequence length="134" mass="14726">MRLGYFLLLVLVTLIACCYSLATAEGTMKTSETTSKRDLVTATIVKHYINDLEVTAEEERALPGITKVTEFFDKIAKGEATKPIKLAVDKIKPLVKKETRHPAVSVLRSLLKMLLIVGAVSVASGFIIYQVSNK</sequence>
<gene>
    <name evidence="3" type="ORF">PHMEG_00018143</name>
</gene>
<keyword evidence="1" id="KW-0472">Membrane</keyword>
<dbReference type="EMBL" id="NBNE01002879">
    <property type="protein sequence ID" value="OWZ09194.1"/>
    <property type="molecule type" value="Genomic_DNA"/>
</dbReference>
<evidence type="ECO:0000313" key="3">
    <source>
        <dbReference type="EMBL" id="OWZ09194.1"/>
    </source>
</evidence>
<evidence type="ECO:0000256" key="2">
    <source>
        <dbReference type="SAM" id="SignalP"/>
    </source>
</evidence>
<keyword evidence="1" id="KW-0812">Transmembrane</keyword>
<proteinExistence type="predicted"/>
<name>A0A225VVJ9_9STRA</name>
<organism evidence="3 4">
    <name type="scientific">Phytophthora megakarya</name>
    <dbReference type="NCBI Taxonomy" id="4795"/>
    <lineage>
        <taxon>Eukaryota</taxon>
        <taxon>Sar</taxon>
        <taxon>Stramenopiles</taxon>
        <taxon>Oomycota</taxon>
        <taxon>Peronosporomycetes</taxon>
        <taxon>Peronosporales</taxon>
        <taxon>Peronosporaceae</taxon>
        <taxon>Phytophthora</taxon>
    </lineage>
</organism>
<dbReference type="PROSITE" id="PS51257">
    <property type="entry name" value="PROKAR_LIPOPROTEIN"/>
    <property type="match status" value="1"/>
</dbReference>
<keyword evidence="1" id="KW-1133">Transmembrane helix</keyword>
<accession>A0A225VVJ9</accession>
<keyword evidence="4" id="KW-1185">Reference proteome</keyword>
<evidence type="ECO:0000256" key="1">
    <source>
        <dbReference type="SAM" id="Phobius"/>
    </source>
</evidence>
<evidence type="ECO:0000313" key="4">
    <source>
        <dbReference type="Proteomes" id="UP000198211"/>
    </source>
</evidence>
<dbReference type="OrthoDB" id="168408at2759"/>
<dbReference type="AlphaFoldDB" id="A0A225VVJ9"/>